<dbReference type="PANTHER" id="PTHR34700:SF4">
    <property type="entry name" value="PHAGE-LIKE ELEMENT PBSX PROTEIN XKDP"/>
    <property type="match status" value="1"/>
</dbReference>
<feature type="transmembrane region" description="Helical" evidence="2">
    <location>
        <begin position="58"/>
        <end position="83"/>
    </location>
</feature>
<dbReference type="CDD" id="cd00118">
    <property type="entry name" value="LysM"/>
    <property type="match status" value="2"/>
</dbReference>
<feature type="transmembrane region" description="Helical" evidence="2">
    <location>
        <begin position="104"/>
        <end position="126"/>
    </location>
</feature>
<dbReference type="InterPro" id="IPR036388">
    <property type="entry name" value="WH-like_DNA-bd_sf"/>
</dbReference>
<dbReference type="Gene3D" id="1.10.10.10">
    <property type="entry name" value="Winged helix-like DNA-binding domain superfamily/Winged helix DNA-binding domain"/>
    <property type="match status" value="1"/>
</dbReference>
<keyword evidence="2" id="KW-0472">Membrane</keyword>
<feature type="compositionally biased region" description="Low complexity" evidence="1">
    <location>
        <begin position="150"/>
        <end position="172"/>
    </location>
</feature>
<dbReference type="InterPro" id="IPR005158">
    <property type="entry name" value="BTAD"/>
</dbReference>
<protein>
    <submittedName>
        <fullName evidence="4">LysM peptidoglycan-binding domain-containing protein</fullName>
    </submittedName>
</protein>
<dbReference type="Proteomes" id="UP001197247">
    <property type="component" value="Unassembled WGS sequence"/>
</dbReference>
<feature type="domain" description="LysM" evidence="3">
    <location>
        <begin position="180"/>
        <end position="236"/>
    </location>
</feature>
<dbReference type="SMART" id="SM01043">
    <property type="entry name" value="BTAD"/>
    <property type="match status" value="1"/>
</dbReference>
<dbReference type="InterPro" id="IPR011990">
    <property type="entry name" value="TPR-like_helical_dom_sf"/>
</dbReference>
<keyword evidence="2" id="KW-1133">Transmembrane helix</keyword>
<organism evidence="4 5">
    <name type="scientific">Kineosporia corallincola</name>
    <dbReference type="NCBI Taxonomy" id="2835133"/>
    <lineage>
        <taxon>Bacteria</taxon>
        <taxon>Bacillati</taxon>
        <taxon>Actinomycetota</taxon>
        <taxon>Actinomycetes</taxon>
        <taxon>Kineosporiales</taxon>
        <taxon>Kineosporiaceae</taxon>
        <taxon>Kineosporia</taxon>
    </lineage>
</organism>
<comment type="caution">
    <text evidence="4">The sequence shown here is derived from an EMBL/GenBank/DDBJ whole genome shotgun (WGS) entry which is preliminary data.</text>
</comment>
<dbReference type="Gene3D" id="3.10.350.10">
    <property type="entry name" value="LysM domain"/>
    <property type="match status" value="2"/>
</dbReference>
<dbReference type="PANTHER" id="PTHR34700">
    <property type="entry name" value="POTASSIUM BINDING PROTEIN KBP"/>
    <property type="match status" value="1"/>
</dbReference>
<dbReference type="Gene3D" id="1.25.40.10">
    <property type="entry name" value="Tetratricopeptide repeat domain"/>
    <property type="match status" value="1"/>
</dbReference>
<feature type="region of interest" description="Disordered" evidence="1">
    <location>
        <begin position="150"/>
        <end position="176"/>
    </location>
</feature>
<feature type="domain" description="LysM" evidence="3">
    <location>
        <begin position="248"/>
        <end position="297"/>
    </location>
</feature>
<evidence type="ECO:0000313" key="5">
    <source>
        <dbReference type="Proteomes" id="UP001197247"/>
    </source>
</evidence>
<feature type="region of interest" description="Disordered" evidence="1">
    <location>
        <begin position="268"/>
        <end position="371"/>
    </location>
</feature>
<dbReference type="InterPro" id="IPR036779">
    <property type="entry name" value="LysM_dom_sf"/>
</dbReference>
<evidence type="ECO:0000256" key="2">
    <source>
        <dbReference type="SAM" id="Phobius"/>
    </source>
</evidence>
<dbReference type="InterPro" id="IPR052196">
    <property type="entry name" value="Bact_Kbp"/>
</dbReference>
<keyword evidence="5" id="KW-1185">Reference proteome</keyword>
<dbReference type="RefSeq" id="WP_214159782.1">
    <property type="nucleotide sequence ID" value="NZ_JAHBAY010000016.1"/>
</dbReference>
<reference evidence="4 5" key="1">
    <citation type="submission" date="2021-05" db="EMBL/GenBank/DDBJ databases">
        <title>Kineosporia and Streptomyces sp. nov. two new marine actinobacteria isolated from Coral.</title>
        <authorList>
            <person name="Buangrab K."/>
            <person name="Sutthacheep M."/>
            <person name="Yeemin T."/>
            <person name="Harunari E."/>
            <person name="Igarashi Y."/>
            <person name="Kanchanasin P."/>
            <person name="Tanasupawat S."/>
            <person name="Phongsopitanun W."/>
        </authorList>
    </citation>
    <scope>NUCLEOTIDE SEQUENCE [LARGE SCALE GENOMIC DNA]</scope>
    <source>
        <strain evidence="4 5">J2-2</strain>
    </source>
</reference>
<dbReference type="Pfam" id="PF01476">
    <property type="entry name" value="LysM"/>
    <property type="match status" value="2"/>
</dbReference>
<accession>A0ABS5TQM1</accession>
<name>A0ABS5TQM1_9ACTN</name>
<dbReference type="PROSITE" id="PS51782">
    <property type="entry name" value="LYSM"/>
    <property type="match status" value="2"/>
</dbReference>
<evidence type="ECO:0000313" key="4">
    <source>
        <dbReference type="EMBL" id="MBT0773243.1"/>
    </source>
</evidence>
<evidence type="ECO:0000259" key="3">
    <source>
        <dbReference type="PROSITE" id="PS51782"/>
    </source>
</evidence>
<feature type="compositionally biased region" description="Basic and acidic residues" evidence="1">
    <location>
        <begin position="268"/>
        <end position="290"/>
    </location>
</feature>
<dbReference type="SUPFAM" id="SSF54106">
    <property type="entry name" value="LysM domain"/>
    <property type="match status" value="1"/>
</dbReference>
<keyword evidence="2" id="KW-0812">Transmembrane</keyword>
<proteinExistence type="predicted"/>
<gene>
    <name evidence="4" type="ORF">KIH74_30140</name>
</gene>
<dbReference type="SMART" id="SM00257">
    <property type="entry name" value="LysM"/>
    <property type="match status" value="2"/>
</dbReference>
<sequence length="1011" mass="105795">MNRPSPRDRLAGLAALVVLLAVVAGVPVLLLALGASPVPGAVSVDGVLDALTSPDDGTALIVALRVIAWLAWAFVTVSVVVEVPAQLRGVRAPRLPGLSLPQGMARGLVAAVIVLIASPVAAQAAAAPASAGVPVPVSAAVSAPASAPAPASASASKGVPSGSGAAAESSSETGDAQGDLVHTVESGDSLWALAERYLGNGAQYQFIASANYGRTQPDGASLGDDHWLRPGWKLTIPGATAQQTPGKHTYTVDSGDTLWQIAEDQLGDGKDYPRLRQADGTRISDPDLIRPGEVLRLPGEKGHTAERPVSSSTPEDDGRTDQAPGAESADASAERSKPVPDEAPVGTVTAPSTRTAAQAPGETPVRTASTVGDRAVGAEPADDVAVQPAVVMAGAGTALAVGLLGLLAVRRRRQQRRRRPGQRMLLPEGDLVAAERELRAQADPVTVTTVDRALRSLAVHQARTGGRMPALLAVRLTGTQLELFLDGAPETALPAPWEPAGDEIMWVLPAETASTVEEVDVPAPYPGLVTVGFDEAGGQLLVDLGHIGVLSVAGPVERSREIATALAVELATSAWADDLQVSVIGPPAGLENDLRTGRLTHRPQIGHVLDDLEERAGADRQAFLDAGVADVQEARTRGLVPDAWAPDVVVMTSPPGPEQRAQLSRVVLGERRAAVAAVVCGEAPGDWVLRLDDDGSGGTVEPIGIRVRPQHVPAAAQQAVVDLLELTEADTPSVAPVLELVPDLAPDHPDPATVASAVDGSRAPVVRVLGTVDVLGAGGDVEPDARAHLTELAAYLALTRGASAEETDAAIWPRNPAAGNLRVRNTATSRLRSWLGRDRDGNDWLPRHQGDVHRLDGRVRADWDVWRELLPDGPLRGSSQALELALGLVRGRPFLDVHPRRYVWADPFAQRMIAEIVDAAWELGRRRLAEGRLPEAENAVSAGLAILPELERLWRLRILVAREAGDAGRVEEVVARMLVETDEHGGELEPQTRAMLENLGAGRRVGLAEAL</sequence>
<dbReference type="InterPro" id="IPR018392">
    <property type="entry name" value="LysM"/>
</dbReference>
<dbReference type="EMBL" id="JAHBAY010000016">
    <property type="protein sequence ID" value="MBT0773243.1"/>
    <property type="molecule type" value="Genomic_DNA"/>
</dbReference>
<evidence type="ECO:0000256" key="1">
    <source>
        <dbReference type="SAM" id="MobiDB-lite"/>
    </source>
</evidence>